<evidence type="ECO:0000256" key="2">
    <source>
        <dbReference type="ARBA" id="ARBA00013111"/>
    </source>
</evidence>
<comment type="catalytic activity">
    <reaction evidence="5">
        <text>[phosphatase 2A protein]-C-terminal L-leucine methyl ester + H2O = [phosphatase 2A protein]-C-terminal L-leucine + methanol + H(+)</text>
        <dbReference type="Rhea" id="RHEA:48548"/>
        <dbReference type="Rhea" id="RHEA-COMP:12134"/>
        <dbReference type="Rhea" id="RHEA-COMP:12135"/>
        <dbReference type="ChEBI" id="CHEBI:15377"/>
        <dbReference type="ChEBI" id="CHEBI:15378"/>
        <dbReference type="ChEBI" id="CHEBI:17790"/>
        <dbReference type="ChEBI" id="CHEBI:90516"/>
        <dbReference type="ChEBI" id="CHEBI:90517"/>
        <dbReference type="EC" id="3.1.1.89"/>
    </reaction>
</comment>
<feature type="domain" description="AB hydrolase-1" evidence="7">
    <location>
        <begin position="341"/>
        <end position="479"/>
    </location>
</feature>
<feature type="region of interest" description="Disordered" evidence="6">
    <location>
        <begin position="528"/>
        <end position="575"/>
    </location>
</feature>
<comment type="similarity">
    <text evidence="1">Belongs to the AB hydrolase superfamily.</text>
</comment>
<name>A0A074ZMG5_OPIVI</name>
<dbReference type="InterPro" id="IPR000073">
    <property type="entry name" value="AB_hydrolase_1"/>
</dbReference>
<dbReference type="AlphaFoldDB" id="A0A074ZMG5"/>
<dbReference type="InterPro" id="IPR016812">
    <property type="entry name" value="PPase_methylesterase_euk"/>
</dbReference>
<evidence type="ECO:0000256" key="1">
    <source>
        <dbReference type="ARBA" id="ARBA00008645"/>
    </source>
</evidence>
<dbReference type="CTD" id="20327787"/>
<proteinExistence type="inferred from homology"/>
<dbReference type="EMBL" id="KL596703">
    <property type="protein sequence ID" value="KER28271.1"/>
    <property type="molecule type" value="Genomic_DNA"/>
</dbReference>
<evidence type="ECO:0000313" key="9">
    <source>
        <dbReference type="Proteomes" id="UP000054324"/>
    </source>
</evidence>
<sequence length="743" mass="83010">EYRFKREVELQRALLEAHSKAELAKIELEAEADSLDEVWEPVALNKRLAGHFESGHIESPQYKQPDAPSAARIPSETFLRYQYIGTHGIQGEILRQGSITPLIRLCIPGERKQPNDKNKSEPETRDKSLGSVYKSVKIVKTFQDSGTATLFPCPITVSFPELKCAFGSVDPQALWQYLWSNGALFNALYANSGGCMKVYGKLSPEFITSGGAIQDHPLSPCLFNFAIDTVMEHSLPASNARGVKVLPGRPLRDIEWTEDIALLGSDAVVMQITLKNVTNSALRFGTRFAPVKCKVLLQKEHGQPQPFEPVPWNEFFNIRDDIELEVGTFRIYRRGVEGPLLFFIHGGGFSALTWAVLSATITEQVKCQCLAVDMRGHGDTVCQNDDDLSMDTLAKDVIKIIFAMYPTEAPPIILVGHSMGGAVAVHVAHKRTIPSLAGLVVIDVVEGSALNSLQGMTTFLKSRPQFFQSLSHAIEWSVRSCQLRNVQSARVSFPGQLKRIATGQTATCEMEQGKALIFSCPKFSPNPSITSLPLDSPNQTNPTDRQHPEPIAETADDEDIDEQQNNSPEQQCDHEAQQVRLVHSPVTFESLFFRKVSDYLLNSMVDESTKPDEHLEFRRESHSTHLTDVSFTRSHNSVQEIPRWAQYTWRIDLMNTQPFWQGWFSGLSQRFLSIPEPKLLLLAGVDRLDKDLTIGQMQGKFQVHVFPKCGHAVQEDAPEKVAECLAKFLVRNRLTEARSNCGN</sequence>
<evidence type="ECO:0000259" key="7">
    <source>
        <dbReference type="Pfam" id="PF12697"/>
    </source>
</evidence>
<dbReference type="PANTHER" id="PTHR14189">
    <property type="entry name" value="PROTEIN PHOSPHATASE METHYLESTERASE-1 RELATED"/>
    <property type="match status" value="1"/>
</dbReference>
<dbReference type="STRING" id="6198.A0A074ZMG5"/>
<evidence type="ECO:0000256" key="6">
    <source>
        <dbReference type="SAM" id="MobiDB-lite"/>
    </source>
</evidence>
<gene>
    <name evidence="8" type="ORF">T265_13620</name>
</gene>
<dbReference type="GeneID" id="20327787"/>
<protein>
    <recommendedName>
        <fullName evidence="2">protein phosphatase methylesterase-1</fullName>
        <ecNumber evidence="2">3.1.1.89</ecNumber>
    </recommendedName>
</protein>
<dbReference type="EC" id="3.1.1.89" evidence="2"/>
<evidence type="ECO:0000256" key="3">
    <source>
        <dbReference type="ARBA" id="ARBA00022487"/>
    </source>
</evidence>
<keyword evidence="4" id="KW-0378">Hydrolase</keyword>
<dbReference type="Gene3D" id="3.40.50.1820">
    <property type="entry name" value="alpha/beta hydrolase"/>
    <property type="match status" value="2"/>
</dbReference>
<dbReference type="RefSeq" id="XP_009168002.1">
    <property type="nucleotide sequence ID" value="XM_009169738.1"/>
</dbReference>
<feature type="domain" description="AB hydrolase-1" evidence="7">
    <location>
        <begin position="642"/>
        <end position="723"/>
    </location>
</feature>
<dbReference type="SUPFAM" id="SSF53474">
    <property type="entry name" value="alpha/beta-Hydrolases"/>
    <property type="match status" value="1"/>
</dbReference>
<dbReference type="KEGG" id="ovi:T265_13620"/>
<reference evidence="8 9" key="1">
    <citation type="submission" date="2013-11" db="EMBL/GenBank/DDBJ databases">
        <title>Opisthorchis viverrini - life in the bile duct.</title>
        <authorList>
            <person name="Young N.D."/>
            <person name="Nagarajan N."/>
            <person name="Lin S.J."/>
            <person name="Korhonen P.K."/>
            <person name="Jex A.R."/>
            <person name="Hall R.S."/>
            <person name="Safavi-Hemami H."/>
            <person name="Kaewkong W."/>
            <person name="Bertrand D."/>
            <person name="Gao S."/>
            <person name="Seet Q."/>
            <person name="Wongkham S."/>
            <person name="Teh B.T."/>
            <person name="Wongkham C."/>
            <person name="Intapan P.M."/>
            <person name="Maleewong W."/>
            <person name="Yang X."/>
            <person name="Hu M."/>
            <person name="Wang Z."/>
            <person name="Hofmann A."/>
            <person name="Sternberg P.W."/>
            <person name="Tan P."/>
            <person name="Wang J."/>
            <person name="Gasser R.B."/>
        </authorList>
    </citation>
    <scope>NUCLEOTIDE SEQUENCE [LARGE SCALE GENOMIC DNA]</scope>
</reference>
<dbReference type="GO" id="GO:0051723">
    <property type="term" value="F:protein methylesterase activity"/>
    <property type="evidence" value="ECO:0007669"/>
    <property type="project" value="UniProtKB-EC"/>
</dbReference>
<dbReference type="OrthoDB" id="194865at2759"/>
<keyword evidence="3" id="KW-0719">Serine esterase</keyword>
<keyword evidence="9" id="KW-1185">Reference proteome</keyword>
<evidence type="ECO:0000256" key="5">
    <source>
        <dbReference type="ARBA" id="ARBA00049203"/>
    </source>
</evidence>
<evidence type="ECO:0000256" key="4">
    <source>
        <dbReference type="ARBA" id="ARBA00022801"/>
    </source>
</evidence>
<dbReference type="Proteomes" id="UP000054324">
    <property type="component" value="Unassembled WGS sequence"/>
</dbReference>
<dbReference type="InterPro" id="IPR029058">
    <property type="entry name" value="AB_hydrolase_fold"/>
</dbReference>
<accession>A0A074ZMG5</accession>
<evidence type="ECO:0000313" key="8">
    <source>
        <dbReference type="EMBL" id="KER28271.1"/>
    </source>
</evidence>
<dbReference type="Pfam" id="PF12697">
    <property type="entry name" value="Abhydrolase_6"/>
    <property type="match status" value="2"/>
</dbReference>
<organism evidence="8 9">
    <name type="scientific">Opisthorchis viverrini</name>
    <name type="common">Southeast Asian liver fluke</name>
    <dbReference type="NCBI Taxonomy" id="6198"/>
    <lineage>
        <taxon>Eukaryota</taxon>
        <taxon>Metazoa</taxon>
        <taxon>Spiralia</taxon>
        <taxon>Lophotrochozoa</taxon>
        <taxon>Platyhelminthes</taxon>
        <taxon>Trematoda</taxon>
        <taxon>Digenea</taxon>
        <taxon>Opisthorchiida</taxon>
        <taxon>Opisthorchiata</taxon>
        <taxon>Opisthorchiidae</taxon>
        <taxon>Opisthorchis</taxon>
    </lineage>
</organism>
<feature type="non-terminal residue" evidence="8">
    <location>
        <position position="1"/>
    </location>
</feature>
<feature type="compositionally biased region" description="Polar residues" evidence="6">
    <location>
        <begin position="528"/>
        <end position="543"/>
    </location>
</feature>
<dbReference type="PANTHER" id="PTHR14189:SF0">
    <property type="entry name" value="PROTEIN PHOSPHATASE METHYLESTERASE 1"/>
    <property type="match status" value="1"/>
</dbReference>